<dbReference type="GO" id="GO:0005525">
    <property type="term" value="F:GTP binding"/>
    <property type="evidence" value="ECO:0007669"/>
    <property type="project" value="InterPro"/>
</dbReference>
<sequence>MENFKHYRKTDIEKKLEKARFMPLDVMITGVTGAGKSTTLNTIFKKNVATVGNGVDPETIDLEFYSLNDVFRLWDTPGLGDGIKNDEIHKRRLVNLLYKTYSLDGNVYGWVDLAIVVLEGLNRDMGSTYTLLNEVIVPNIQADRILVVINQADMAMKGRHWNKETNKPDETLVEFLEKQASSIQDRVKEATGITIRKPVYYSAEYGYNIEKLLDFIIDNMILERRPLIKA</sequence>
<dbReference type="EMBL" id="AP019831">
    <property type="protein sequence ID" value="BBM45428.1"/>
    <property type="molecule type" value="Genomic_DNA"/>
</dbReference>
<dbReference type="AlphaFoldDB" id="A0A510K1B7"/>
<accession>A0A510K1B7</accession>
<dbReference type="SUPFAM" id="SSF52540">
    <property type="entry name" value="P-loop containing nucleoside triphosphate hydrolases"/>
    <property type="match status" value="1"/>
</dbReference>
<evidence type="ECO:0000313" key="5">
    <source>
        <dbReference type="Proteomes" id="UP000422644"/>
    </source>
</evidence>
<evidence type="ECO:0000313" key="3">
    <source>
        <dbReference type="EMBL" id="BBM52642.1"/>
    </source>
</evidence>
<dbReference type="RefSeq" id="WP_026749259.1">
    <property type="nucleotide sequence ID" value="NZ_AP019831.1"/>
</dbReference>
<evidence type="ECO:0000313" key="4">
    <source>
        <dbReference type="Proteomes" id="UP000321378"/>
    </source>
</evidence>
<keyword evidence="5" id="KW-1185">Reference proteome</keyword>
<dbReference type="OrthoDB" id="9255830at2"/>
<dbReference type="EMBL" id="AP019840">
    <property type="protein sequence ID" value="BBM52642.1"/>
    <property type="molecule type" value="Genomic_DNA"/>
</dbReference>
<evidence type="ECO:0000259" key="1">
    <source>
        <dbReference type="Pfam" id="PF01926"/>
    </source>
</evidence>
<gene>
    <name evidence="2" type="ORF">JMUB3870_1547</name>
    <name evidence="3" type="ORF">JMUB3935_1621</name>
</gene>
<evidence type="ECO:0000313" key="2">
    <source>
        <dbReference type="EMBL" id="BBM45428.1"/>
    </source>
</evidence>
<dbReference type="Proteomes" id="UP000321378">
    <property type="component" value="Chromosome"/>
</dbReference>
<proteinExistence type="predicted"/>
<dbReference type="CDD" id="cd00882">
    <property type="entry name" value="Ras_like_GTPase"/>
    <property type="match status" value="1"/>
</dbReference>
<dbReference type="Gene3D" id="3.40.50.300">
    <property type="entry name" value="P-loop containing nucleotide triphosphate hydrolases"/>
    <property type="match status" value="1"/>
</dbReference>
<dbReference type="InterPro" id="IPR027417">
    <property type="entry name" value="P-loop_NTPase"/>
</dbReference>
<dbReference type="InterPro" id="IPR006073">
    <property type="entry name" value="GTP-bd"/>
</dbReference>
<feature type="domain" description="G" evidence="1">
    <location>
        <begin position="25"/>
        <end position="119"/>
    </location>
</feature>
<dbReference type="STRING" id="1122173.GCA_000482505_00803"/>
<name>A0A510K1B7_9FUSO</name>
<protein>
    <submittedName>
        <fullName evidence="2">HSR1-like GTP-binding protein</fullName>
    </submittedName>
</protein>
<dbReference type="Pfam" id="PF01926">
    <property type="entry name" value="MMR_HSR1"/>
    <property type="match status" value="1"/>
</dbReference>
<organism evidence="2 5">
    <name type="scientific">Leptotrichia trevisanii</name>
    <dbReference type="NCBI Taxonomy" id="109328"/>
    <lineage>
        <taxon>Bacteria</taxon>
        <taxon>Fusobacteriati</taxon>
        <taxon>Fusobacteriota</taxon>
        <taxon>Fusobacteriia</taxon>
        <taxon>Fusobacteriales</taxon>
        <taxon>Leptotrichiaceae</taxon>
        <taxon>Leptotrichia</taxon>
    </lineage>
</organism>
<dbReference type="Proteomes" id="UP000422644">
    <property type="component" value="Chromosome"/>
</dbReference>
<reference evidence="2 5" key="1">
    <citation type="submission" date="2019-07" db="EMBL/GenBank/DDBJ databases">
        <title>Complete Genome Sequence of Leptotrichia trevisanii Strain JMUB3870.</title>
        <authorList>
            <person name="Watanabe S."/>
            <person name="Cui L."/>
        </authorList>
    </citation>
    <scope>NUCLEOTIDE SEQUENCE [LARGE SCALE GENOMIC DNA]</scope>
    <source>
        <strain evidence="2 5">JMUB3870</strain>
    </source>
</reference>
<reference evidence="3 4" key="2">
    <citation type="submission" date="2019-07" db="EMBL/GenBank/DDBJ databases">
        <title>Complete Genome Sequence of Leptotrichia trevisanii Strain JMUB3935.</title>
        <authorList>
            <person name="Watanabe S."/>
            <person name="Cui L."/>
        </authorList>
    </citation>
    <scope>NUCLEOTIDE SEQUENCE [LARGE SCALE GENOMIC DNA]</scope>
    <source>
        <strain evidence="3 4">JMUB3935</strain>
    </source>
</reference>